<keyword evidence="3" id="KW-1185">Reference proteome</keyword>
<evidence type="ECO:0000313" key="2">
    <source>
        <dbReference type="EMBL" id="MEU6821550.1"/>
    </source>
</evidence>
<protein>
    <recommendedName>
        <fullName evidence="4">MmpS family membrane protein</fullName>
    </recommendedName>
</protein>
<dbReference type="RefSeq" id="WP_359347833.1">
    <property type="nucleotide sequence ID" value="NZ_JBEYXV010000006.1"/>
</dbReference>
<feature type="transmembrane region" description="Helical" evidence="1">
    <location>
        <begin position="38"/>
        <end position="58"/>
    </location>
</feature>
<dbReference type="InterPro" id="IPR038468">
    <property type="entry name" value="MmpS_C"/>
</dbReference>
<evidence type="ECO:0000256" key="1">
    <source>
        <dbReference type="SAM" id="Phobius"/>
    </source>
</evidence>
<gene>
    <name evidence="2" type="ORF">ABZ921_13035</name>
</gene>
<name>A0ABV3BKK5_9ACTN</name>
<organism evidence="2 3">
    <name type="scientific">Streptomyces atriruber</name>
    <dbReference type="NCBI Taxonomy" id="545121"/>
    <lineage>
        <taxon>Bacteria</taxon>
        <taxon>Bacillati</taxon>
        <taxon>Actinomycetota</taxon>
        <taxon>Actinomycetes</taxon>
        <taxon>Kitasatosporales</taxon>
        <taxon>Streptomycetaceae</taxon>
        <taxon>Streptomyces</taxon>
    </lineage>
</organism>
<keyword evidence="1" id="KW-0812">Transmembrane</keyword>
<evidence type="ECO:0008006" key="4">
    <source>
        <dbReference type="Google" id="ProtNLM"/>
    </source>
</evidence>
<dbReference type="EMBL" id="JBEYXV010000006">
    <property type="protein sequence ID" value="MEU6821550.1"/>
    <property type="molecule type" value="Genomic_DNA"/>
</dbReference>
<reference evidence="2 3" key="1">
    <citation type="submission" date="2024-06" db="EMBL/GenBank/DDBJ databases">
        <title>The Natural Products Discovery Center: Release of the First 8490 Sequenced Strains for Exploring Actinobacteria Biosynthetic Diversity.</title>
        <authorList>
            <person name="Kalkreuter E."/>
            <person name="Kautsar S.A."/>
            <person name="Yang D."/>
            <person name="Bader C.D."/>
            <person name="Teijaro C.N."/>
            <person name="Fluegel L."/>
            <person name="Davis C.M."/>
            <person name="Simpson J.R."/>
            <person name="Lauterbach L."/>
            <person name="Steele A.D."/>
            <person name="Gui C."/>
            <person name="Meng S."/>
            <person name="Li G."/>
            <person name="Viehrig K."/>
            <person name="Ye F."/>
            <person name="Su P."/>
            <person name="Kiefer A.F."/>
            <person name="Nichols A."/>
            <person name="Cepeda A.J."/>
            <person name="Yan W."/>
            <person name="Fan B."/>
            <person name="Jiang Y."/>
            <person name="Adhikari A."/>
            <person name="Zheng C.-J."/>
            <person name="Schuster L."/>
            <person name="Cowan T.M."/>
            <person name="Smanski M.J."/>
            <person name="Chevrette M.G."/>
            <person name="De Carvalho L.P.S."/>
            <person name="Shen B."/>
        </authorList>
    </citation>
    <scope>NUCLEOTIDE SEQUENCE [LARGE SCALE GENOMIC DNA]</scope>
    <source>
        <strain evidence="2 3">NPDC046838</strain>
    </source>
</reference>
<dbReference type="Gene3D" id="2.60.40.2880">
    <property type="entry name" value="MmpS1-5, C-terminal soluble domain"/>
    <property type="match status" value="1"/>
</dbReference>
<sequence>MQREKTIESRELDGLGEVVIPEDPADPTVVGEISNRRVVAVGGVLLSICAGFVAYGFLGDDEPERRSVPTASVTYRITGTGTADVSYLAKDAGGSATVETGVELPWHKTVRVPLGKDPAVSIQLGEQGGEASCALAIRGEHQRRATAFGAFGRATCTGDLPAERD</sequence>
<proteinExistence type="predicted"/>
<dbReference type="Proteomes" id="UP001551176">
    <property type="component" value="Unassembled WGS sequence"/>
</dbReference>
<comment type="caution">
    <text evidence="2">The sequence shown here is derived from an EMBL/GenBank/DDBJ whole genome shotgun (WGS) entry which is preliminary data.</text>
</comment>
<evidence type="ECO:0000313" key="3">
    <source>
        <dbReference type="Proteomes" id="UP001551176"/>
    </source>
</evidence>
<keyword evidence="1" id="KW-0472">Membrane</keyword>
<accession>A0ABV3BKK5</accession>
<keyword evidence="1" id="KW-1133">Transmembrane helix</keyword>